<dbReference type="InterPro" id="IPR029045">
    <property type="entry name" value="ClpP/crotonase-like_dom_sf"/>
</dbReference>
<feature type="domain" description="3-hydroxyacyl-CoA dehydrogenase C-terminal" evidence="16">
    <location>
        <begin position="303"/>
        <end position="366"/>
    </location>
</feature>
<dbReference type="Pfam" id="PF02737">
    <property type="entry name" value="3HCDH_N"/>
    <property type="match status" value="1"/>
</dbReference>
<keyword evidence="9" id="KW-0443">Lipid metabolism</keyword>
<comment type="similarity">
    <text evidence="15">Belongs to the enoyl-CoA hydratase/isomerase family.</text>
</comment>
<comment type="subcellular location">
    <subcellularLocation>
        <location evidence="1">Peroxisome</location>
    </subcellularLocation>
</comment>
<keyword evidence="12" id="KW-0456">Lyase</keyword>
<dbReference type="UniPathway" id="UPA00659"/>
<accession>B8KTX4</accession>
<comment type="similarity">
    <text evidence="3">In the N-terminal section; belongs to the enoyl-CoA hydratase/isomerase family.</text>
</comment>
<evidence type="ECO:0000256" key="10">
    <source>
        <dbReference type="ARBA" id="ARBA00023140"/>
    </source>
</evidence>
<dbReference type="InterPro" id="IPR018376">
    <property type="entry name" value="Enoyl-CoA_hyd/isom_CS"/>
</dbReference>
<proteinExistence type="inferred from homology"/>
<dbReference type="OrthoDB" id="9797151at2"/>
<dbReference type="eggNOG" id="COG1024">
    <property type="taxonomic scope" value="Bacteria"/>
</dbReference>
<dbReference type="InterPro" id="IPR006108">
    <property type="entry name" value="3HC_DH_C"/>
</dbReference>
<dbReference type="Gene3D" id="3.40.50.720">
    <property type="entry name" value="NAD(P)-binding Rossmann-like Domain"/>
    <property type="match status" value="1"/>
</dbReference>
<keyword evidence="11" id="KW-0413">Isomerase</keyword>
<evidence type="ECO:0000256" key="13">
    <source>
        <dbReference type="ARBA" id="ARBA00023268"/>
    </source>
</evidence>
<dbReference type="AlphaFoldDB" id="B8KTX4"/>
<feature type="domain" description="3-hydroxyacyl-CoA dehydrogenase NAD binding" evidence="17">
    <location>
        <begin position="22"/>
        <end position="200"/>
    </location>
</feature>
<keyword evidence="7" id="KW-0560">Oxidoreductase</keyword>
<dbReference type="GO" id="GO:0006635">
    <property type="term" value="P:fatty acid beta-oxidation"/>
    <property type="evidence" value="ECO:0007669"/>
    <property type="project" value="UniProtKB-UniPathway"/>
</dbReference>
<keyword evidence="13" id="KW-0511">Multifunctional enzyme</keyword>
<dbReference type="Pfam" id="PF00725">
    <property type="entry name" value="3HCDH"/>
    <property type="match status" value="1"/>
</dbReference>
<keyword evidence="19" id="KW-1185">Reference proteome</keyword>
<evidence type="ECO:0000256" key="6">
    <source>
        <dbReference type="ARBA" id="ARBA00022963"/>
    </source>
</evidence>
<evidence type="ECO:0000256" key="9">
    <source>
        <dbReference type="ARBA" id="ARBA00023098"/>
    </source>
</evidence>
<evidence type="ECO:0000313" key="18">
    <source>
        <dbReference type="EMBL" id="EED36091.1"/>
    </source>
</evidence>
<dbReference type="STRING" id="565045.NOR51B_2039"/>
<dbReference type="PANTHER" id="PTHR23309">
    <property type="entry name" value="3-HYDROXYACYL-COA DEHYROGENASE"/>
    <property type="match status" value="1"/>
</dbReference>
<dbReference type="InterPro" id="IPR036291">
    <property type="entry name" value="NAD(P)-bd_dom_sf"/>
</dbReference>
<dbReference type="Proteomes" id="UP000004699">
    <property type="component" value="Unassembled WGS sequence"/>
</dbReference>
<dbReference type="GO" id="GO:0016853">
    <property type="term" value="F:isomerase activity"/>
    <property type="evidence" value="ECO:0007669"/>
    <property type="project" value="UniProtKB-KW"/>
</dbReference>
<evidence type="ECO:0000256" key="2">
    <source>
        <dbReference type="ARBA" id="ARBA00005005"/>
    </source>
</evidence>
<dbReference type="GO" id="GO:0003857">
    <property type="term" value="F:(3S)-3-hydroxyacyl-CoA dehydrogenase (NAD+) activity"/>
    <property type="evidence" value="ECO:0007669"/>
    <property type="project" value="UniProtKB-EC"/>
</dbReference>
<dbReference type="EMBL" id="DS999411">
    <property type="protein sequence ID" value="EED36091.1"/>
    <property type="molecule type" value="Genomic_DNA"/>
</dbReference>
<protein>
    <submittedName>
        <fullName evidence="18">Fusion of 3-hydroxyacyl-CoA dehydrogenase and enoyl-CoA hydratase</fullName>
    </submittedName>
</protein>
<organism evidence="18 19">
    <name type="scientific">Luminiphilus syltensis NOR5-1B</name>
    <dbReference type="NCBI Taxonomy" id="565045"/>
    <lineage>
        <taxon>Bacteria</taxon>
        <taxon>Pseudomonadati</taxon>
        <taxon>Pseudomonadota</taxon>
        <taxon>Gammaproteobacteria</taxon>
        <taxon>Cellvibrionales</taxon>
        <taxon>Halieaceae</taxon>
        <taxon>Luminiphilus</taxon>
    </lineage>
</organism>
<dbReference type="Gene3D" id="3.90.226.10">
    <property type="entry name" value="2-enoyl-CoA Hydratase, Chain A, domain 1"/>
    <property type="match status" value="1"/>
</dbReference>
<dbReference type="GO" id="GO:0070403">
    <property type="term" value="F:NAD+ binding"/>
    <property type="evidence" value="ECO:0007669"/>
    <property type="project" value="InterPro"/>
</dbReference>
<evidence type="ECO:0000256" key="4">
    <source>
        <dbReference type="ARBA" id="ARBA00011245"/>
    </source>
</evidence>
<dbReference type="eggNOG" id="COG1250">
    <property type="taxonomic scope" value="Bacteria"/>
</dbReference>
<dbReference type="SUPFAM" id="SSF52096">
    <property type="entry name" value="ClpP/crotonase"/>
    <property type="match status" value="1"/>
</dbReference>
<keyword evidence="5" id="KW-0276">Fatty acid metabolism</keyword>
<dbReference type="GO" id="GO:0004300">
    <property type="term" value="F:enoyl-CoA hydratase activity"/>
    <property type="evidence" value="ECO:0007669"/>
    <property type="project" value="UniProtKB-ARBA"/>
</dbReference>
<keyword evidence="6" id="KW-0442">Lipid degradation</keyword>
<dbReference type="InterPro" id="IPR008927">
    <property type="entry name" value="6-PGluconate_DH-like_C_sf"/>
</dbReference>
<dbReference type="InterPro" id="IPR006176">
    <property type="entry name" value="3-OHacyl-CoA_DH_NAD-bd"/>
</dbReference>
<dbReference type="RefSeq" id="WP_009020835.1">
    <property type="nucleotide sequence ID" value="NZ_DS999411.1"/>
</dbReference>
<evidence type="ECO:0000256" key="8">
    <source>
        <dbReference type="ARBA" id="ARBA00023027"/>
    </source>
</evidence>
<evidence type="ECO:0000256" key="1">
    <source>
        <dbReference type="ARBA" id="ARBA00004275"/>
    </source>
</evidence>
<dbReference type="SUPFAM" id="SSF48179">
    <property type="entry name" value="6-phosphogluconate dehydrogenase C-terminal domain-like"/>
    <property type="match status" value="1"/>
</dbReference>
<evidence type="ECO:0000256" key="3">
    <source>
        <dbReference type="ARBA" id="ARBA00008750"/>
    </source>
</evidence>
<dbReference type="PROSITE" id="PS00166">
    <property type="entry name" value="ENOYL_COA_HYDRATASE"/>
    <property type="match status" value="1"/>
</dbReference>
<keyword evidence="10" id="KW-0576">Peroxisome</keyword>
<comment type="subunit">
    <text evidence="4">Monomer.</text>
</comment>
<dbReference type="CDD" id="cd06558">
    <property type="entry name" value="crotonase-like"/>
    <property type="match status" value="1"/>
</dbReference>
<evidence type="ECO:0000256" key="5">
    <source>
        <dbReference type="ARBA" id="ARBA00022832"/>
    </source>
</evidence>
<comment type="pathway">
    <text evidence="2">Lipid metabolism; fatty acid beta-oxidation.</text>
</comment>
<evidence type="ECO:0000256" key="7">
    <source>
        <dbReference type="ARBA" id="ARBA00023002"/>
    </source>
</evidence>
<dbReference type="SUPFAM" id="SSF51735">
    <property type="entry name" value="NAD(P)-binding Rossmann-fold domains"/>
    <property type="match status" value="1"/>
</dbReference>
<keyword evidence="8" id="KW-0520">NAD</keyword>
<name>B8KTX4_9GAMM</name>
<evidence type="ECO:0000256" key="14">
    <source>
        <dbReference type="ARBA" id="ARBA00049556"/>
    </source>
</evidence>
<dbReference type="Pfam" id="PF00378">
    <property type="entry name" value="ECH_1"/>
    <property type="match status" value="1"/>
</dbReference>
<dbReference type="HOGENOM" id="CLU_010448_2_1_6"/>
<reference evidence="19" key="1">
    <citation type="journal article" date="2013" name="BMC Microbiol.">
        <title>Taxonomy and evolution of bacteriochlorophyll a-containing members of the OM60/NOR5 clade of marine gammaproteobacteria: description of Luminiphilus syltensis gen. nov., sp. nov., reclassification of Haliea rubra as Pseudohaliea rubra gen. nov., comb. nov., and emendation of Chromatocurvus halotolerans.</title>
        <authorList>
            <person name="Spring S."/>
            <person name="Riedel T."/>
            <person name="Sproer C."/>
            <person name="Yan S."/>
            <person name="Harder J."/>
            <person name="Fuchs B.M."/>
        </authorList>
    </citation>
    <scope>NUCLEOTIDE SEQUENCE [LARGE SCALE GENOMIC DNA]</scope>
    <source>
        <strain evidence="19">NOR51-B</strain>
    </source>
</reference>
<evidence type="ECO:0000256" key="11">
    <source>
        <dbReference type="ARBA" id="ARBA00023235"/>
    </source>
</evidence>
<evidence type="ECO:0000259" key="16">
    <source>
        <dbReference type="Pfam" id="PF00725"/>
    </source>
</evidence>
<gene>
    <name evidence="18" type="ORF">NOR51B_2039</name>
</gene>
<evidence type="ECO:0000313" key="19">
    <source>
        <dbReference type="Proteomes" id="UP000004699"/>
    </source>
</evidence>
<dbReference type="Gene3D" id="1.10.1040.50">
    <property type="match status" value="1"/>
</dbReference>
<sequence>MPSHHAFNPALAPSPESIPTRVGIIGCGTIGPDIGYYLKSALPGLELVLIDVVDEALEKAVDRIRAYAAKGLDKGKLSAAQAEAAAAHISASCDYSALAGCEWVIEAATENLAVKRQIFSDVEAVVSDEAMITSNTSSLPAERLFSHLENPTRATVTHFFAPAFKNPAVEVIEWYGVSEKTVQALRWIFYATGKTPMMTSDDVCFMLDRIFDNWCNEAALLLPEATPAQIDSVAMAFVHAGPFHVLNLANGNPIIIETNRLQQEEEGDHYAPAAIFEDDPDWDTAAPSAPVEVGLELSAKIRDRLLGILFSQSADILNRNIGTPEDLDLGCRLAFGFREGPLAMMQQLGESEVRRIADSFAAWKPAMPRGDTAITAAMGARQFIGVDRHHDALLITLRRPDALNALHDEMTDEILDELERAEADPSIEAIIITGYGTQAFCSGADIGRFPSLLGDHGSCVDYARACSRLLLRMDVCKKPIIAALNGLALGGGLELALRCDAMVMMKDAYLQFPEISLGIAPGIGALAVPYRRYPAAAATFHDMIMKAERLSAADALSLGVVRSLSTDLSDLFDQAQSAARWVRDHGKPNLDAPVDVGTVNPETPFSAEVGSIMARAITDAAAAPSFNKALEVGYQAFGDTGMTKAAREGIDAFMERRRPDFTRTG</sequence>
<evidence type="ECO:0000259" key="17">
    <source>
        <dbReference type="Pfam" id="PF02737"/>
    </source>
</evidence>
<dbReference type="InterPro" id="IPR001753">
    <property type="entry name" value="Enoyl-CoA_hydra/iso"/>
</dbReference>
<evidence type="ECO:0000256" key="15">
    <source>
        <dbReference type="RuleBase" id="RU003707"/>
    </source>
</evidence>
<dbReference type="PANTHER" id="PTHR23309:SF49">
    <property type="entry name" value="PEROXISOMAL BIFUNCTIONAL ENZYME"/>
    <property type="match status" value="1"/>
</dbReference>
<evidence type="ECO:0000256" key="12">
    <source>
        <dbReference type="ARBA" id="ARBA00023239"/>
    </source>
</evidence>
<comment type="catalytic activity">
    <reaction evidence="14">
        <text>a (3S)-3-hydroxyacyl-CoA + NAD(+) = a 3-oxoacyl-CoA + NADH + H(+)</text>
        <dbReference type="Rhea" id="RHEA:22432"/>
        <dbReference type="ChEBI" id="CHEBI:15378"/>
        <dbReference type="ChEBI" id="CHEBI:57318"/>
        <dbReference type="ChEBI" id="CHEBI:57540"/>
        <dbReference type="ChEBI" id="CHEBI:57945"/>
        <dbReference type="ChEBI" id="CHEBI:90726"/>
        <dbReference type="EC" id="1.1.1.35"/>
    </reaction>
</comment>